<evidence type="ECO:0000256" key="1">
    <source>
        <dbReference type="ARBA" id="ARBA00022669"/>
    </source>
</evidence>
<evidence type="ECO:0000256" key="4">
    <source>
        <dbReference type="ARBA" id="ARBA00023157"/>
    </source>
</evidence>
<evidence type="ECO:0000256" key="6">
    <source>
        <dbReference type="SAM" id="Coils"/>
    </source>
</evidence>
<dbReference type="Gene3D" id="3.20.20.80">
    <property type="entry name" value="Glycosidases"/>
    <property type="match status" value="1"/>
</dbReference>
<dbReference type="InterPro" id="IPR002557">
    <property type="entry name" value="Chitin-bd_dom"/>
</dbReference>
<feature type="domain" description="Chitin-binding type-2" evidence="9">
    <location>
        <begin position="768"/>
        <end position="829"/>
    </location>
</feature>
<feature type="compositionally biased region" description="Low complexity" evidence="7">
    <location>
        <begin position="524"/>
        <end position="535"/>
    </location>
</feature>
<evidence type="ECO:0000259" key="9">
    <source>
        <dbReference type="PROSITE" id="PS50940"/>
    </source>
</evidence>
<keyword evidence="6" id="KW-0175">Coiled coil</keyword>
<dbReference type="Proteomes" id="UP000594262">
    <property type="component" value="Unplaced"/>
</dbReference>
<keyword evidence="5" id="KW-0325">Glycoprotein</keyword>
<feature type="compositionally biased region" description="Basic residues" evidence="7">
    <location>
        <begin position="134"/>
        <end position="148"/>
    </location>
</feature>
<dbReference type="RefSeq" id="XP_066918561.1">
    <property type="nucleotide sequence ID" value="XM_067062460.1"/>
</dbReference>
<dbReference type="SMART" id="SM00494">
    <property type="entry name" value="ChtBD2"/>
    <property type="match status" value="1"/>
</dbReference>
<dbReference type="OrthoDB" id="9987187at2759"/>
<dbReference type="PANTHER" id="PTHR23301">
    <property type="entry name" value="CHITIN BINDING PERITROPHIN-A"/>
    <property type="match status" value="1"/>
</dbReference>
<keyword evidence="8" id="KW-1133">Transmembrane helix</keyword>
<keyword evidence="8" id="KW-0472">Membrane</keyword>
<feature type="compositionally biased region" description="Basic and acidic residues" evidence="7">
    <location>
        <begin position="495"/>
        <end position="506"/>
    </location>
</feature>
<keyword evidence="8" id="KW-0812">Transmembrane</keyword>
<dbReference type="GO" id="GO:0008061">
    <property type="term" value="F:chitin binding"/>
    <property type="evidence" value="ECO:0007669"/>
    <property type="project" value="UniProtKB-KW"/>
</dbReference>
<evidence type="ECO:0000313" key="11">
    <source>
        <dbReference type="Proteomes" id="UP000594262"/>
    </source>
</evidence>
<feature type="region of interest" description="Disordered" evidence="7">
    <location>
        <begin position="245"/>
        <end position="264"/>
    </location>
</feature>
<dbReference type="Pfam" id="PF01607">
    <property type="entry name" value="CBM_14"/>
    <property type="match status" value="1"/>
</dbReference>
<feature type="compositionally biased region" description="Basic and acidic residues" evidence="7">
    <location>
        <begin position="356"/>
        <end position="372"/>
    </location>
</feature>
<evidence type="ECO:0000256" key="7">
    <source>
        <dbReference type="SAM" id="MobiDB-lite"/>
    </source>
</evidence>
<keyword evidence="11" id="KW-1185">Reference proteome</keyword>
<feature type="region of interest" description="Disordered" evidence="7">
    <location>
        <begin position="134"/>
        <end position="157"/>
    </location>
</feature>
<evidence type="ECO:0000313" key="10">
    <source>
        <dbReference type="EnsemblMetazoa" id="CLYHEMP004491.1"/>
    </source>
</evidence>
<sequence>MNLQLWHVSVCFVFILQNFTTISMTITSNSDKSKREKIVRITIEHVDVPNTQQSIADIKRAPALQKQILLLKEKESVRKQDEQKKKIESKILSRLSNLLAKVKDIKQRHFHHHGDSEVDDKEGQEVIPSAAKVVHHHPHHKSHHHKHQSPVATRKTYHHGERPALHLPNEGMDSGDNVDINITETSGIADENSLRTIENEEQYGDQLNRFQNGIKESTTSKNIGNLPATNLTKSTSSDILYTINKGNKSVSDGSKSKQSNDENSYKILVKDYELSSGNDDSDEDEDITFKKPTMDQKLVGKNLTHSTSDSQFFANTSASIGKTNVNVTSQEDFEVVNSNELSQQKQYDTQSADVSRIQRPDDSEQISKHQGDSHEIGFKIPESKIDFVIQPKPDLHSGDKGNTFDPTTRHLGDNNDKINVQIASTRYMGDKNDWGNGTPMISSEDIHYWDKEKKTKANINNVNHKMKDFSSNFFTATMRHDQEDKANDEDDFEEKVDNKNRTSLEHDTEDASSEKKNSTVVSLEENNSNEKFSNNSMLNLNRKTNSTMIEKGSNVQNLQNNKTLDLEDNKKLKNEEENFTNISKNNTLLQSETLSNATFGDSGVVRDSSMINSSRNVESANRSNLSSNESLSKDIFDGNIERESKQKQDQIQLVVESEPGSASKIPQNVNIGPHSGLQIAKINITKIKEMDKLQKNITAEFLNKNSASLTQSNNTQQDFKKRLKSRLQLMSEKRQLFNRTAKMADENARLIVVTPTKLNENAHSREIDEFCSMKVTASYADPNDCSKYWLCAGGKKYETHCPGDLVYNNVISSCDDPKSSKNQVALTCT</sequence>
<feature type="compositionally biased region" description="Polar residues" evidence="7">
    <location>
        <begin position="342"/>
        <end position="353"/>
    </location>
</feature>
<proteinExistence type="predicted"/>
<protein>
    <recommendedName>
        <fullName evidence="9">Chitin-binding type-2 domain-containing protein</fullName>
    </recommendedName>
</protein>
<keyword evidence="1" id="KW-0147">Chitin-binding</keyword>
<accession>A0A7M5UUS2</accession>
<dbReference type="EnsemblMetazoa" id="CLYHEMT004491.1">
    <property type="protein sequence ID" value="CLYHEMP004491.1"/>
    <property type="gene ID" value="CLYHEMG004491"/>
</dbReference>
<dbReference type="InterPro" id="IPR051940">
    <property type="entry name" value="Chitin_bind-dev_reg"/>
</dbReference>
<feature type="region of interest" description="Disordered" evidence="7">
    <location>
        <begin position="342"/>
        <end position="372"/>
    </location>
</feature>
<keyword evidence="3" id="KW-0677">Repeat</keyword>
<dbReference type="PROSITE" id="PS50940">
    <property type="entry name" value="CHIT_BIND_II"/>
    <property type="match status" value="1"/>
</dbReference>
<feature type="coiled-coil region" evidence="6">
    <location>
        <begin position="555"/>
        <end position="592"/>
    </location>
</feature>
<evidence type="ECO:0000256" key="3">
    <source>
        <dbReference type="ARBA" id="ARBA00022737"/>
    </source>
</evidence>
<dbReference type="InterPro" id="IPR036508">
    <property type="entry name" value="Chitin-bd_dom_sf"/>
</dbReference>
<keyword evidence="2" id="KW-0732">Signal</keyword>
<dbReference type="AlphaFoldDB" id="A0A7M5UUS2"/>
<dbReference type="GO" id="GO:0005576">
    <property type="term" value="C:extracellular region"/>
    <property type="evidence" value="ECO:0007669"/>
    <property type="project" value="InterPro"/>
</dbReference>
<evidence type="ECO:0000256" key="5">
    <source>
        <dbReference type="ARBA" id="ARBA00023180"/>
    </source>
</evidence>
<feature type="compositionally biased region" description="Basic and acidic residues" evidence="7">
    <location>
        <begin position="254"/>
        <end position="264"/>
    </location>
</feature>
<organism evidence="10 11">
    <name type="scientific">Clytia hemisphaerica</name>
    <dbReference type="NCBI Taxonomy" id="252671"/>
    <lineage>
        <taxon>Eukaryota</taxon>
        <taxon>Metazoa</taxon>
        <taxon>Cnidaria</taxon>
        <taxon>Hydrozoa</taxon>
        <taxon>Hydroidolina</taxon>
        <taxon>Leptothecata</taxon>
        <taxon>Obeliida</taxon>
        <taxon>Clytiidae</taxon>
        <taxon>Clytia</taxon>
    </lineage>
</organism>
<dbReference type="PANTHER" id="PTHR23301:SF0">
    <property type="entry name" value="CHITIN-BINDING TYPE-2 DOMAIN-CONTAINING PROTEIN-RELATED"/>
    <property type="match status" value="1"/>
</dbReference>
<dbReference type="GeneID" id="136805887"/>
<feature type="region of interest" description="Disordered" evidence="7">
    <location>
        <begin position="483"/>
        <end position="535"/>
    </location>
</feature>
<reference evidence="10" key="1">
    <citation type="submission" date="2021-01" db="UniProtKB">
        <authorList>
            <consortium name="EnsemblMetazoa"/>
        </authorList>
    </citation>
    <scope>IDENTIFICATION</scope>
</reference>
<evidence type="ECO:0000256" key="8">
    <source>
        <dbReference type="SAM" id="Phobius"/>
    </source>
</evidence>
<name>A0A7M5UUS2_9CNID</name>
<evidence type="ECO:0000256" key="2">
    <source>
        <dbReference type="ARBA" id="ARBA00022729"/>
    </source>
</evidence>
<keyword evidence="4" id="KW-1015">Disulfide bond</keyword>
<dbReference type="SUPFAM" id="SSF57625">
    <property type="entry name" value="Invertebrate chitin-binding proteins"/>
    <property type="match status" value="1"/>
</dbReference>
<feature type="transmembrane region" description="Helical" evidence="8">
    <location>
        <begin position="6"/>
        <end position="27"/>
    </location>
</feature>